<protein>
    <submittedName>
        <fullName evidence="2">Uncharacterized protein</fullName>
    </submittedName>
</protein>
<comment type="caution">
    <text evidence="2">The sequence shown here is derived from an EMBL/GenBank/DDBJ whole genome shotgun (WGS) entry which is preliminary data.</text>
</comment>
<evidence type="ECO:0000313" key="2">
    <source>
        <dbReference type="EMBL" id="MCW1926581.1"/>
    </source>
</evidence>
<keyword evidence="1" id="KW-0472">Membrane</keyword>
<keyword evidence="3" id="KW-1185">Reference proteome</keyword>
<reference evidence="2 3" key="1">
    <citation type="submission" date="2022-10" db="EMBL/GenBank/DDBJ databases">
        <title>Luteolibacter arcticus strain CCTCC AB 2014275, whole genome shotgun sequencing project.</title>
        <authorList>
            <person name="Zhao G."/>
            <person name="Shen L."/>
        </authorList>
    </citation>
    <scope>NUCLEOTIDE SEQUENCE [LARGE SCALE GENOMIC DNA]</scope>
    <source>
        <strain evidence="2 3">CCTCC AB 2014275</strain>
    </source>
</reference>
<organism evidence="2 3">
    <name type="scientific">Luteolibacter arcticus</name>
    <dbReference type="NCBI Taxonomy" id="1581411"/>
    <lineage>
        <taxon>Bacteria</taxon>
        <taxon>Pseudomonadati</taxon>
        <taxon>Verrucomicrobiota</taxon>
        <taxon>Verrucomicrobiia</taxon>
        <taxon>Verrucomicrobiales</taxon>
        <taxon>Verrucomicrobiaceae</taxon>
        <taxon>Luteolibacter</taxon>
    </lineage>
</organism>
<sequence length="141" mass="15127">MPAAAPKPPAHPLAALTSIGAMSLVLAAVLELLGFSNKLDLVVATWVKTTGLGGEFRPLPAYAPWLWAVPMVLGLAGGMLGSRKTWRRSVLWATALLLTVAWVPVLALAGYQAEITMPLLALVWCGLWAMIYATRHQEPED</sequence>
<feature type="transmembrane region" description="Helical" evidence="1">
    <location>
        <begin position="12"/>
        <end position="33"/>
    </location>
</feature>
<feature type="transmembrane region" description="Helical" evidence="1">
    <location>
        <begin position="62"/>
        <end position="82"/>
    </location>
</feature>
<dbReference type="Proteomes" id="UP001320876">
    <property type="component" value="Unassembled WGS sequence"/>
</dbReference>
<proteinExistence type="predicted"/>
<feature type="transmembrane region" description="Helical" evidence="1">
    <location>
        <begin position="115"/>
        <end position="133"/>
    </location>
</feature>
<evidence type="ECO:0000313" key="3">
    <source>
        <dbReference type="Proteomes" id="UP001320876"/>
    </source>
</evidence>
<accession>A0ABT3GST2</accession>
<evidence type="ECO:0000256" key="1">
    <source>
        <dbReference type="SAM" id="Phobius"/>
    </source>
</evidence>
<dbReference type="RefSeq" id="WP_264490689.1">
    <property type="nucleotide sequence ID" value="NZ_JAPDDT010000030.1"/>
</dbReference>
<feature type="transmembrane region" description="Helical" evidence="1">
    <location>
        <begin position="89"/>
        <end position="109"/>
    </location>
</feature>
<dbReference type="EMBL" id="JAPDDT010000030">
    <property type="protein sequence ID" value="MCW1926581.1"/>
    <property type="molecule type" value="Genomic_DNA"/>
</dbReference>
<gene>
    <name evidence="2" type="ORF">OKA05_28775</name>
</gene>
<name>A0ABT3GST2_9BACT</name>
<keyword evidence="1" id="KW-0812">Transmembrane</keyword>
<keyword evidence="1" id="KW-1133">Transmembrane helix</keyword>